<dbReference type="GO" id="GO:0008168">
    <property type="term" value="F:methyltransferase activity"/>
    <property type="evidence" value="ECO:0007669"/>
    <property type="project" value="UniProtKB-KW"/>
</dbReference>
<sequence length="178" mass="20502">MPTSEHWQIPRVVDAMAFANPASVLDVGCGYGKYGVLAREYTPATRVDAVDIAPPRYPVYDHFYEGDLRQLSTLIPKDAPRYDLALWLDVIEHLEKDEAWAVLDQLVKVSKAVLITTPFGFRPQEVPGLPFETHRSGWYPWEFGKRHRVLRSQVFPGHFSRYLRLPRLWQVLVLVSGR</sequence>
<accession>A0A933SDU3</accession>
<dbReference type="Proteomes" id="UP000696931">
    <property type="component" value="Unassembled WGS sequence"/>
</dbReference>
<dbReference type="Gene3D" id="3.40.50.150">
    <property type="entry name" value="Vaccinia Virus protein VP39"/>
    <property type="match status" value="1"/>
</dbReference>
<keyword evidence="1" id="KW-0808">Transferase</keyword>
<reference evidence="1" key="1">
    <citation type="submission" date="2020-07" db="EMBL/GenBank/DDBJ databases">
        <title>Huge and variable diversity of episymbiotic CPR bacteria and DPANN archaea in groundwater ecosystems.</title>
        <authorList>
            <person name="He C.Y."/>
            <person name="Keren R."/>
            <person name="Whittaker M."/>
            <person name="Farag I.F."/>
            <person name="Doudna J."/>
            <person name="Cate J.H.D."/>
            <person name="Banfield J.F."/>
        </authorList>
    </citation>
    <scope>NUCLEOTIDE SEQUENCE</scope>
    <source>
        <strain evidence="1">NC_groundwater_1813_Pr3_B-0.1um_71_17</strain>
    </source>
</reference>
<dbReference type="SUPFAM" id="SSF53335">
    <property type="entry name" value="S-adenosyl-L-methionine-dependent methyltransferases"/>
    <property type="match status" value="1"/>
</dbReference>
<gene>
    <name evidence="1" type="ORF">HZA61_14680</name>
</gene>
<proteinExistence type="predicted"/>
<dbReference type="Pfam" id="PF13489">
    <property type="entry name" value="Methyltransf_23"/>
    <property type="match status" value="1"/>
</dbReference>
<dbReference type="CDD" id="cd02440">
    <property type="entry name" value="AdoMet_MTases"/>
    <property type="match status" value="1"/>
</dbReference>
<dbReference type="GO" id="GO:0032259">
    <property type="term" value="P:methylation"/>
    <property type="evidence" value="ECO:0007669"/>
    <property type="project" value="UniProtKB-KW"/>
</dbReference>
<protein>
    <submittedName>
        <fullName evidence="1">Class I SAM-dependent methyltransferase</fullName>
    </submittedName>
</protein>
<dbReference type="InterPro" id="IPR029063">
    <property type="entry name" value="SAM-dependent_MTases_sf"/>
</dbReference>
<dbReference type="AlphaFoldDB" id="A0A933SDU3"/>
<keyword evidence="1" id="KW-0489">Methyltransferase</keyword>
<organism evidence="1 2">
    <name type="scientific">Eiseniibacteriota bacterium</name>
    <dbReference type="NCBI Taxonomy" id="2212470"/>
    <lineage>
        <taxon>Bacteria</taxon>
        <taxon>Candidatus Eiseniibacteriota</taxon>
    </lineage>
</organism>
<evidence type="ECO:0000313" key="2">
    <source>
        <dbReference type="Proteomes" id="UP000696931"/>
    </source>
</evidence>
<comment type="caution">
    <text evidence="1">The sequence shown here is derived from an EMBL/GenBank/DDBJ whole genome shotgun (WGS) entry which is preliminary data.</text>
</comment>
<dbReference type="EMBL" id="JACRIW010000106">
    <property type="protein sequence ID" value="MBI5170731.1"/>
    <property type="molecule type" value="Genomic_DNA"/>
</dbReference>
<name>A0A933SDU3_UNCEI</name>
<evidence type="ECO:0000313" key="1">
    <source>
        <dbReference type="EMBL" id="MBI5170731.1"/>
    </source>
</evidence>